<dbReference type="GO" id="GO:0003968">
    <property type="term" value="F:RNA-directed RNA polymerase activity"/>
    <property type="evidence" value="ECO:0007669"/>
    <property type="project" value="UniProtKB-KW"/>
</dbReference>
<evidence type="ECO:0000256" key="5">
    <source>
        <dbReference type="ARBA" id="ARBA00022801"/>
    </source>
</evidence>
<dbReference type="InterPro" id="IPR027351">
    <property type="entry name" value="(+)RNA_virus_helicase_core_dom"/>
</dbReference>
<keyword evidence="6" id="KW-0067">ATP-binding</keyword>
<feature type="region of interest" description="Disordered" evidence="8">
    <location>
        <begin position="3584"/>
        <end position="3632"/>
    </location>
</feature>
<evidence type="ECO:0000256" key="3">
    <source>
        <dbReference type="ARBA" id="ARBA00022695"/>
    </source>
</evidence>
<dbReference type="GO" id="GO:0006351">
    <property type="term" value="P:DNA-templated transcription"/>
    <property type="evidence" value="ECO:0007669"/>
    <property type="project" value="InterPro"/>
</dbReference>
<evidence type="ECO:0000256" key="4">
    <source>
        <dbReference type="ARBA" id="ARBA00022741"/>
    </source>
</evidence>
<dbReference type="InterPro" id="IPR001788">
    <property type="entry name" value="RNA-dep_RNA_pol_alsuvir"/>
</dbReference>
<organism evidence="10">
    <name type="scientific">Rhizoctonia solani endornavirus 6</name>
    <dbReference type="NCBI Taxonomy" id="2599612"/>
    <lineage>
        <taxon>Viruses</taxon>
        <taxon>Riboviria</taxon>
        <taxon>Orthornavirae</taxon>
        <taxon>Kitrinoviricota</taxon>
        <taxon>Alsuviricetes</taxon>
        <taxon>Martellivirales</taxon>
        <taxon>Endornaviridae</taxon>
    </lineage>
</organism>
<keyword evidence="2" id="KW-0808">Transferase</keyword>
<dbReference type="EMBL" id="MK393904">
    <property type="protein sequence ID" value="QDW65433.1"/>
    <property type="molecule type" value="Genomic_RNA"/>
</dbReference>
<dbReference type="GO" id="GO:0005524">
    <property type="term" value="F:ATP binding"/>
    <property type="evidence" value="ECO:0007669"/>
    <property type="project" value="UniProtKB-KW"/>
</dbReference>
<feature type="region of interest" description="Disordered" evidence="8">
    <location>
        <begin position="371"/>
        <end position="393"/>
    </location>
</feature>
<keyword evidence="5" id="KW-0378">Hydrolase</keyword>
<evidence type="ECO:0000256" key="1">
    <source>
        <dbReference type="ARBA" id="ARBA00022484"/>
    </source>
</evidence>
<feature type="region of interest" description="Disordered" evidence="8">
    <location>
        <begin position="1018"/>
        <end position="1061"/>
    </location>
</feature>
<evidence type="ECO:0000256" key="6">
    <source>
        <dbReference type="ARBA" id="ARBA00022840"/>
    </source>
</evidence>
<evidence type="ECO:0000256" key="7">
    <source>
        <dbReference type="ARBA" id="ARBA00022953"/>
    </source>
</evidence>
<feature type="compositionally biased region" description="Low complexity" evidence="8">
    <location>
        <begin position="3585"/>
        <end position="3598"/>
    </location>
</feature>
<dbReference type="InterPro" id="IPR027417">
    <property type="entry name" value="P-loop_NTPase"/>
</dbReference>
<dbReference type="PROSITE" id="PS50507">
    <property type="entry name" value="RDRP_SSRNA_POS"/>
    <property type="match status" value="1"/>
</dbReference>
<dbReference type="InterPro" id="IPR043128">
    <property type="entry name" value="Rev_trsase/Diguanyl_cyclase"/>
</dbReference>
<feature type="domain" description="RdRp catalytic" evidence="9">
    <location>
        <begin position="4816"/>
        <end position="4929"/>
    </location>
</feature>
<dbReference type="Gene3D" id="3.40.50.300">
    <property type="entry name" value="P-loop containing nucleotide triphosphate hydrolases"/>
    <property type="match status" value="1"/>
</dbReference>
<evidence type="ECO:0000313" key="10">
    <source>
        <dbReference type="EMBL" id="QDW65433.1"/>
    </source>
</evidence>
<dbReference type="SUPFAM" id="SSF56672">
    <property type="entry name" value="DNA/RNA polymerases"/>
    <property type="match status" value="1"/>
</dbReference>
<name>A0A5B8GB03_9VIRU</name>
<keyword evidence="7" id="KW-0693">Viral RNA replication</keyword>
<protein>
    <submittedName>
        <fullName evidence="10">Polyprotein</fullName>
    </submittedName>
</protein>
<sequence length="5077" mass="574207">MTSTIIMGERNKCSGAAACPLLDKQTAHLRNSETKSGCFKPFTASVTINGTTELSVVSNGGITHSQFSLFTSMEQESFAFDFETDMGLVKLFSDVNWTDMGVIFIGTKMIFDWGLIMYRYQDNKQLTKKELLVRLTSDAGGKSLREATLLHMQNSLELLNASTQATKCVELPTVSKPCVAQTDSYVNNHVSVSTGKVYGLINSLPMKFRMKKKMSKRYFLYKYRAMQQVKPTPKTDDVEVEDQIGVSATTDTNVTIIDPITTVNYEILWRQPVINEHLVGTKDNCLVKHNNIIKITVEADPDDIVVGGMGDCWTRIPVFKLVIPDAEEEGAWTGTVEEHVALREMHKKKKSLPSEYAMDIDVRDYPGMEEMEDEDFEDDSDFDDEWDDSDDDESEVHFEEGDMVRFQTDDMFFDYPANEPMNAYTLIEILEWMYEEEDRHSSLYLKTPNWRFIVWNGMIHLENNMFSSSYKYTINENHPQKFTSLQGALEQLKDLVAENETTTISLKVGAPNIRGMLSRTDNEVIDALGDMYSNKYVDIVDNHDLRVVRRFYAAHQKSILLTVQPSKTVKDHFSGLTNITILTRNDLTIDADFTFCRELAMFVAYTMVDPMDFSSDDTVTKFLQTQPEAKLPSVDAKTHICTELTSNMLDSHDIVYVIAPTLLGTSYGELKLEVGNYITHGNLVEYFPKNSTLTHTITGINPILQGGRVANVNGLKVYCLATHMVGPFCIYALTTIEHINIYPEQNKTRKFEVPIFDSWLFSEVGVDNLKFEMTEVNQELLNRLLNRNITNTVSDEKMVEYIMALSWYSYNKRGVEIANVKVTPEMAKTHLYLAKGLLMREELSEQLTQAALTKGSISRIAIATLSAMLRVKSFTLGETTTNIIQWVESLFNTTQVLDSANKAVQFWDTLDIWRSSSTELVHGNPSITGCSHHASCELTETGHACLHCGFETADKQTLYCECCYDTEHDCKHDCDVVHVGRNVCKCCKKNTENEPSVTTKTVYCDCCLLKHTETVSEEQSKRESDEPKTRPSKPVRHEESGPGEHKESMAKPAVQPGISKPYKKGHTHTCEKCRASFACECSNALENDVRQRPKDSCPMCEGNKTNKLLYSTILQTGETVFQPLTTQQYLTRLTPNAVVTLTNPELALETHNVDFTTRRTSGIPFLTKDMYSNSEFEFTNIKTAGPADCGFEAVQHYLTTMVTETHIFNSIKKIENFTADDIKKLFRENRMNLLLVTSTTEVVRCKQNDEFAVIMHAMANGENINHWYVADAKHASKVVPYGSIHNTRSEHEKQAKRIFSKSYSELTREQQLNLSYHLASATEIVFKGSLPFVKLVGDTMSNCDQPTRYGDIKVKVHNKLIDLVELMLQAKKTGKIDDRLSEPLITDSTTPIEEKLLGEARAALYDIAIMWTKPQQNCRVKIVSTTFYGGTNCMYLPGIKRGDMISYNYKGVITSNIVEPTREGMVAVDRQTANDVTVYLPKASLSSLLMKFATINKALVGDNHDKNANARFIHYSGPGGAGKTTAVVEKMVEAVNDDPETKIVATAMSREATDTLRTRLFAVIPQYNLTVETFERISSFDNLKCDYLIIDEATMIHDWQFHAMPVTAKNVILIGDTGQIGAEDFSLIPGRRPVISVMDRYEDIGERVESWEVKRYGNPLAEELSRHPALRKLQGNKDMKTAVNLYWNTNLVGSQILEAFAHCDVVIVFYNDHVDLIKKALSNSNIVVTTAAKYQSKEADHVGVLQSPIIRNQVPQDGDMHLNFQYTYSAATRARKSLSWLSVACHNTGVPLATRLGIRVGSFYNLLGKTTISDVKWDWNMQYETVEQEEVDLPPMLPDRQKVVEKLVGAITLVHNGIETVTMNAHDRICRALGLDISGKTLPNAATIARIKANSTQPPRIFFALDNSPWITPDPYTGARDWMDHIGVVYEYEYHGVYVKLFYNYNYYGYSCKIWTVENPTIVPEYCMIDSALDPLLLANRIRHYETTGKYMSNPPISTVSCWAIVTDVFELGGTTRSLTYCQRTKAIVPYTLRYIYPKNNETLERYSNNLKLNATKICNMYNTNAVSYSDISRQVVRACALACGFKEMSQSSEGTTYEVQAKHPKFAQVGVRVVNNVMQVNNPNAPICQMLALCVMNSNYVLKIMGNIHKPRMPVISNTNLQLERARALAALNDLTLPVDAVDDISRLDYQAFVTDFLEVGRERNSTLNIEMTKAGENYSFKMSATVGFITGSRTVVMKPDLTVFSTELGRTRTAQFRRSLHAYSYGPPGSFETGNIKMKLSKFATNRIRVLAYIVKVFHANNEEFQPRVGTYWLDIKTSYTGCAACTALYFTLDGHKTTVTADYDFRPRYVFGPHADIIKELLEEPGKCRLYPPEFEDKNFGLAILTERVYGWWKQMFTKLSYMQYMRDNKYNNIITINRIRETLGKNVANVEYDDMTNYPFWNQRCTQLSVIIDGKREIIDNPGLHTRQHFTKMDYILESLANLNKAQHGNKISRIISMVYVSNIGALERIAGMQESIAWHKANKTATANTLASKSTKQLVKALKYEEEVHPVPHKVYEYAKEKYGYQSLMSNNAETIADYAQQATDVVMCAGLVGRNSMKVAYYGNCPYITLLMPSVSMVEKYNQNYDILQTKLQIPTMLKMCETFLSHLPADDERYSFVSNLKTKYSVKISDADVAYCSPAILKGSNYEILDRLKELMANHSKVYIFLGRKVDENADNCYYRVDESNNILATGKWIEHCIHNGNNIMPGFKLHIANMLPTGNLLTISSNNWVDKPMIGKSFQIVKLPLLFTNPSKIINKSTLFDFVEYAVDVAFYNNMERRAINNATLKDLKVQARTMVNVGQFTTANVASKYKVNVATAAQTALFAYIAAQNLNRKYALTGMLDQERPVSSLFKLAGLKAITDMLGDSGDQLNYDNLLELMTNYLPINDVYNVIIQTVENLKALSINPKANYRCIKTTQGQVTVPKMKPTSDKYDCNNVVTYDQKCSTCVDRPELTDTIKSIGLEYMDDPRAVLVKSARCEHKGIAIVDSDNKDALTHKEQLFVAHPTLDLAGHAFAHITANKAGYYDENFEWAELRAQNIHLPYYESCVYNECRLDFTALDTLNVRVGTIIYNSSDCIITISLKAYQNNGEYIRFGNNNVVMVADPSGEEKIIRTGRRSNQSNIKVSLVTNVSQKISFFSMSDMCYIMEDAEEVVRGVAQQCHHTWNELQSVEFTKLSSGEYKSRYNNTFWKLLVGHNRWGVNINPLHGNMHLLSNTVKEPGALNIDELKFIHQLQHTLQVGLDNLLVDHSGRRIKSFQNKFVHIYALDKNIDRTVMHATDDTDVTLIICNDGYQAKKTPVHVNLIRVPADAVGRYNAAMRLIVGLLAKAAYTQFHEGQPHIVSYFYEMFAYKLAKKTKSGVSLSWARNFGCPIGHTVWRGMPTGENWYKIMRTSVAYGGKYGSDEIHYAIWPVDTWYVSPYSYLKSYSIGSIIDAGRNLTKVAIPDNLTAYGITYEEYSKFDNKYGMEAMPTMYRNFDKRWNSKQGGRLVDTTTPPLNYFRNTISAGSERFFCDSDITINCNDIDMDESSTVSIYFTDENGTSDSGSDGSSEPEDSNSETEYESVVESDNDGASDRIVSDKAPSLVDSDAEVETIVASDGYETMSEGKGRTSKGVVSNDNAIAKATEHKLLTGEGKYCGIDACPAELRKELNATIISQNTAQQVYEGWFDDEQLKRAFSTMGYDYASIKKNREDARPTTAAEVLRGNRPTVIYHNDAGVHWYDGYILTALTIKEQTANRIASKLELTVAEVTEQVKIQDDGTVETLQLPNGSEYTYEWNTTTKHVIDMTRQTLAYMETINPLSDEMSEYLSTLIGRKVSFVTPTKNNVNESNTFKDYMVHIVAEGSSPIRDQVKRNVGLEFAPLLLENQLHTVVQYETLTGDPKNPQRHPLNEIVQSEKYNPETDGQCTQMCIEYCYMFMSAEADESVLGGISYNMGDWATTDRTVKTAYLINMNCIIMDSGLKEAHIHIINEGPIAILGYKYYEGSKNGHCIVHSIVQDHADLNLGRFTTTRHGYTFAPQTLKFRLDEMTPGKMVDYLTETERDIKRGDIPELNDWHMRWTGRMDIVANKKKNAVATEYQKCGDLMCVNLRPEGGYVYRTGNSSSTAKNKGMELMVTCTGEDGKTYALSKHCTEYVLDVNMLPTFTPRRQQAVIKQENGLLNIESKQIALRNYNEYGALPVNREAKNLVILQYDGVSHHFRADREAILAAMTDDKRQIIIPVIKNAAAFEWIVQSGGPFVPIVMGRDASLGWGGVQDFIKSCLQICIDTISDVNTNYYNAAAVNKVIQWQLLGNRWGPTKKQMMVNEKGKLEERDLSQTKDKDYENELVTSVWKITQTLLNKYEVADKDNEDDKVTIRYKKMLQDWKYQMNVSVKVIKQSDDLQPARFSFDKRDKDLMRKTGILLDLTNSYIIDLHSNTVFRYTNIGRGTFEEAVKEVILENDVINTTNELYKGQFDKTFGKVLPVIAEKAYEFTDDQKQTAMTIDVLNDSYVTDWKVYPEIISNNHGGNDIYTGNGQFDCPINVEILEHDRSPKIINFYEDNTAMVDNSIELPNQDIGLRGGELMTGLTVAKKGLAVEYPTHAQPNYIQRAGAGVAAISKLYSNKVSLRQVQHDPKGDADDFISVYAQEGSITAIPQVNIDAAATLEWLKERPGTSKVVADFIEVIENGLDIVGMDKVNVHTKLESRLKDVMMEAIDEIGMPEIIDEQRIRLIVWQRKGITAVFAPFFQQLKENLKRCLKHNIVYADGLTPMQISELVKKLDINDARFVEDDLEKQDRQTDMTLIKTEMEVYKRLGGNPGVIDMWETVHHNWRAKGLGYKFDGDACRHTGQATTALGNAIVNLLVKKRIVREMGNNLLLMLVLGDDNLIITKYPLTAQQVSQQSARHFNMASKAEVSMVQGTFLRMICYKDEKLGNFGLGPDIVRLRRKYEVLNGVSEINDQNIIMRAISYCCMIGLTPETHAFTQKSGFNVKLHSWYSWSALRHATATKYKTTEAMIDNEYSLLMKTLVENKIFINEQLMFTSKMS</sequence>
<proteinExistence type="predicted"/>
<dbReference type="GO" id="GO:0016787">
    <property type="term" value="F:hydrolase activity"/>
    <property type="evidence" value="ECO:0007669"/>
    <property type="project" value="UniProtKB-KW"/>
</dbReference>
<dbReference type="InterPro" id="IPR043502">
    <property type="entry name" value="DNA/RNA_pol_sf"/>
</dbReference>
<dbReference type="CDD" id="cd23255">
    <property type="entry name" value="Endornaviridae_RdRp"/>
    <property type="match status" value="1"/>
</dbReference>
<dbReference type="GO" id="GO:0039694">
    <property type="term" value="P:viral RNA genome replication"/>
    <property type="evidence" value="ECO:0007669"/>
    <property type="project" value="InterPro"/>
</dbReference>
<keyword evidence="4" id="KW-0547">Nucleotide-binding</keyword>
<dbReference type="GO" id="GO:0003723">
    <property type="term" value="F:RNA binding"/>
    <property type="evidence" value="ECO:0007669"/>
    <property type="project" value="InterPro"/>
</dbReference>
<dbReference type="SUPFAM" id="SSF52540">
    <property type="entry name" value="P-loop containing nucleoside triphosphate hydrolases"/>
    <property type="match status" value="1"/>
</dbReference>
<dbReference type="Pfam" id="PF01443">
    <property type="entry name" value="Viral_helicase1"/>
    <property type="match status" value="1"/>
</dbReference>
<keyword evidence="1" id="KW-0696">RNA-directed RNA polymerase</keyword>
<feature type="compositionally biased region" description="Acidic residues" evidence="8">
    <location>
        <begin position="3599"/>
        <end position="3620"/>
    </location>
</feature>
<dbReference type="InterPro" id="IPR007094">
    <property type="entry name" value="RNA-dir_pol_PSvirus"/>
</dbReference>
<reference evidence="10" key="1">
    <citation type="journal article" date="2019" name="Front. Cell. Infect. Microbiol.">
        <title>Extreme Diversity of Mycoviruses Present in Isolates of Rhizoctonia solani AG2-2 LP From Zoysia japonica From Brazil.</title>
        <authorList>
            <person name="Picarelli M.A.S.C."/>
            <person name="Forgia M."/>
            <person name="Rivas E.B."/>
            <person name="Nerva L."/>
            <person name="Chiapello M."/>
            <person name="Turina M."/>
            <person name="Colariccio A."/>
        </authorList>
    </citation>
    <scope>NUCLEOTIDE SEQUENCE</scope>
    <source>
        <strain evidence="10">Endorna3</strain>
    </source>
</reference>
<feature type="compositionally biased region" description="Basic and acidic residues" evidence="8">
    <location>
        <begin position="1018"/>
        <end position="1049"/>
    </location>
</feature>
<dbReference type="Gene3D" id="3.30.70.270">
    <property type="match status" value="1"/>
</dbReference>
<accession>A0A5B8GB03</accession>
<dbReference type="Pfam" id="PF00978">
    <property type="entry name" value="RdRP_2"/>
    <property type="match status" value="1"/>
</dbReference>
<evidence type="ECO:0000256" key="8">
    <source>
        <dbReference type="SAM" id="MobiDB-lite"/>
    </source>
</evidence>
<evidence type="ECO:0000256" key="2">
    <source>
        <dbReference type="ARBA" id="ARBA00022679"/>
    </source>
</evidence>
<evidence type="ECO:0000259" key="9">
    <source>
        <dbReference type="PROSITE" id="PS50507"/>
    </source>
</evidence>
<keyword evidence="3" id="KW-0548">Nucleotidyltransferase</keyword>